<dbReference type="GO" id="GO:0004375">
    <property type="term" value="F:glycine dehydrogenase (decarboxylating) activity"/>
    <property type="evidence" value="ECO:0007669"/>
    <property type="project" value="InterPro"/>
</dbReference>
<dbReference type="Gene3D" id="3.40.640.10">
    <property type="entry name" value="Type I PLP-dependent aspartate aminotransferase-like (Major domain)"/>
    <property type="match status" value="1"/>
</dbReference>
<dbReference type="PANTHER" id="PTHR11773:SF1">
    <property type="entry name" value="GLYCINE DEHYDROGENASE (DECARBOXYLATING), MITOCHONDRIAL"/>
    <property type="match status" value="1"/>
</dbReference>
<protein>
    <recommendedName>
        <fullName evidence="2">Glycine cleavage system P-protein N-terminal domain-containing protein</fullName>
    </recommendedName>
</protein>
<dbReference type="InterPro" id="IPR049315">
    <property type="entry name" value="GDC-P_N"/>
</dbReference>
<organism evidence="3">
    <name type="scientific">marine metagenome</name>
    <dbReference type="NCBI Taxonomy" id="408172"/>
    <lineage>
        <taxon>unclassified sequences</taxon>
        <taxon>metagenomes</taxon>
        <taxon>ecological metagenomes</taxon>
    </lineage>
</organism>
<dbReference type="PANTHER" id="PTHR11773">
    <property type="entry name" value="GLYCINE DEHYDROGENASE, DECARBOXYLATING"/>
    <property type="match status" value="1"/>
</dbReference>
<feature type="non-terminal residue" evidence="3">
    <location>
        <position position="1"/>
    </location>
</feature>
<evidence type="ECO:0000259" key="2">
    <source>
        <dbReference type="Pfam" id="PF02347"/>
    </source>
</evidence>
<dbReference type="InterPro" id="IPR020581">
    <property type="entry name" value="GDC_P"/>
</dbReference>
<dbReference type="EMBL" id="UINC01188769">
    <property type="protein sequence ID" value="SVE02145.1"/>
    <property type="molecule type" value="Genomic_DNA"/>
</dbReference>
<reference evidence="3" key="1">
    <citation type="submission" date="2018-05" db="EMBL/GenBank/DDBJ databases">
        <authorList>
            <person name="Lanie J.A."/>
            <person name="Ng W.-L."/>
            <person name="Kazmierczak K.M."/>
            <person name="Andrzejewski T.M."/>
            <person name="Davidsen T.M."/>
            <person name="Wayne K.J."/>
            <person name="Tettelin H."/>
            <person name="Glass J.I."/>
            <person name="Rusch D."/>
            <person name="Podicherti R."/>
            <person name="Tsui H.-C.T."/>
            <person name="Winkler M.E."/>
        </authorList>
    </citation>
    <scope>NUCLEOTIDE SEQUENCE</scope>
</reference>
<dbReference type="GO" id="GO:0005960">
    <property type="term" value="C:glycine cleavage complex"/>
    <property type="evidence" value="ECO:0007669"/>
    <property type="project" value="TreeGrafter"/>
</dbReference>
<accession>A0A383A4K4</accession>
<dbReference type="GO" id="GO:0019464">
    <property type="term" value="P:glycine decarboxylation via glycine cleavage system"/>
    <property type="evidence" value="ECO:0007669"/>
    <property type="project" value="TreeGrafter"/>
</dbReference>
<evidence type="ECO:0000313" key="3">
    <source>
        <dbReference type="EMBL" id="SVE02145.1"/>
    </source>
</evidence>
<name>A0A383A4K4_9ZZZZ</name>
<evidence type="ECO:0000256" key="1">
    <source>
        <dbReference type="ARBA" id="ARBA00023002"/>
    </source>
</evidence>
<dbReference type="GO" id="GO:0016594">
    <property type="term" value="F:glycine binding"/>
    <property type="evidence" value="ECO:0007669"/>
    <property type="project" value="TreeGrafter"/>
</dbReference>
<keyword evidence="1" id="KW-0560">Oxidoreductase</keyword>
<dbReference type="GO" id="GO:0030170">
    <property type="term" value="F:pyridoxal phosphate binding"/>
    <property type="evidence" value="ECO:0007669"/>
    <property type="project" value="TreeGrafter"/>
</dbReference>
<dbReference type="Pfam" id="PF02347">
    <property type="entry name" value="GDC-P"/>
    <property type="match status" value="1"/>
</dbReference>
<sequence length="253" mass="27705">ENPAWYSAYTPYQPEISQGRLEALMNFQTMISDLTGMDLANASMLDEATACAEAMALCHRVSKSKSNVFFVANDCYAQNIEVIKTRAEPLNIEVVIGDPLVELKDLDCFGVLLQYPNTYGGFSDYSNLIESVHQKKALVAISADLLSLTLLKPPGEMGADLVVGNTQRFGVPIGYGGPHAAYMSINEKYKRSMPGRIIGASVDTKGRLAYRLALQTREQHIRREKATSNICTAQALLAIMASMYAVYHGPQGL</sequence>
<dbReference type="GO" id="GO:0005829">
    <property type="term" value="C:cytosol"/>
    <property type="evidence" value="ECO:0007669"/>
    <property type="project" value="TreeGrafter"/>
</dbReference>
<dbReference type="SUPFAM" id="SSF53383">
    <property type="entry name" value="PLP-dependent transferases"/>
    <property type="match status" value="1"/>
</dbReference>
<dbReference type="AlphaFoldDB" id="A0A383A4K4"/>
<proteinExistence type="predicted"/>
<dbReference type="FunFam" id="3.40.640.10:FF:000005">
    <property type="entry name" value="Glycine dehydrogenase (decarboxylating), mitochondrial"/>
    <property type="match status" value="1"/>
</dbReference>
<feature type="non-terminal residue" evidence="3">
    <location>
        <position position="253"/>
    </location>
</feature>
<feature type="domain" description="Glycine cleavage system P-protein N-terminal" evidence="2">
    <location>
        <begin position="1"/>
        <end position="253"/>
    </location>
</feature>
<gene>
    <name evidence="3" type="ORF">METZ01_LOCUS454999</name>
</gene>
<dbReference type="InterPro" id="IPR015421">
    <property type="entry name" value="PyrdxlP-dep_Trfase_major"/>
</dbReference>
<dbReference type="InterPro" id="IPR015424">
    <property type="entry name" value="PyrdxlP-dep_Trfase"/>
</dbReference>